<evidence type="ECO:0000313" key="9">
    <source>
        <dbReference type="EMBL" id="OCT45438.1"/>
    </source>
</evidence>
<evidence type="ECO:0000313" key="10">
    <source>
        <dbReference type="Proteomes" id="UP000094526"/>
    </source>
</evidence>
<keyword evidence="5 6" id="KW-0408">Iron</keyword>
<evidence type="ECO:0000256" key="8">
    <source>
        <dbReference type="SAM" id="SignalP"/>
    </source>
</evidence>
<reference evidence="10" key="1">
    <citation type="submission" date="2015-07" db="EMBL/GenBank/DDBJ databases">
        <authorList>
            <person name="Teixeira M.M."/>
            <person name="Souza R.C."/>
            <person name="Almeida L.G."/>
            <person name="Vicente V.A."/>
            <person name="de Hoog S."/>
            <person name="Bocca A.L."/>
            <person name="de Almeida S.R."/>
            <person name="Vasconcelos A.T."/>
            <person name="Felipe M.S."/>
        </authorList>
    </citation>
    <scope>NUCLEOTIDE SEQUENCE [LARGE SCALE GENOMIC DNA]</scope>
    <source>
        <strain evidence="10">KSF</strain>
    </source>
</reference>
<keyword evidence="10" id="KW-1185">Reference proteome</keyword>
<dbReference type="InterPro" id="IPR050121">
    <property type="entry name" value="Cytochrome_P450_monoxygenase"/>
</dbReference>
<dbReference type="PRINTS" id="PR00463">
    <property type="entry name" value="EP450I"/>
</dbReference>
<keyword evidence="7" id="KW-0503">Monooxygenase</keyword>
<dbReference type="PANTHER" id="PTHR24305:SF232">
    <property type="entry name" value="P450, PUTATIVE (EUROFUNG)-RELATED"/>
    <property type="match status" value="1"/>
</dbReference>
<evidence type="ECO:0000256" key="6">
    <source>
        <dbReference type="PIRSR" id="PIRSR602401-1"/>
    </source>
</evidence>
<dbReference type="GO" id="GO:0004497">
    <property type="term" value="F:monooxygenase activity"/>
    <property type="evidence" value="ECO:0007669"/>
    <property type="project" value="UniProtKB-KW"/>
</dbReference>
<dbReference type="eggNOG" id="KOG0158">
    <property type="taxonomic scope" value="Eukaryota"/>
</dbReference>
<comment type="similarity">
    <text evidence="2 7">Belongs to the cytochrome P450 family.</text>
</comment>
<dbReference type="PRINTS" id="PR00385">
    <property type="entry name" value="P450"/>
</dbReference>
<dbReference type="VEuPathDB" id="FungiDB:G647_08066"/>
<sequence length="508" mass="56903">MISGPFLLTALFLFSILALRLLLNYFAPGLQSIPGPVLARFSDLWRFIDACKGNHQQTMSELHSEYGPVVRIGPNFVSVADPAAVELILGLKANLDKTDSVNPMINAHEGEYLPMLISAKNSKLHARLKRPIAGAYSMSTLLSFENVVNDCSDKLMRRLREEFVDGKSHGRVCPLHEWLHFFTFDFIGRATFGKEFGFMDAGTDINNMIGTLDLQFLYIGAVGSMPWIDRLLLKNPLLLALIKTPNHLVDFTAQRIRHRLEGREKGDTSGYDFLSRFLDAQKQHPDVVTDIQLAAYTNTNILAASDTTSTALTAIIMCILQHRDVYDKLQAEIDASNVSFPVSYTAAQSLPYLDAVIKETLRFFPTTGIDLERTVGASGLSLPTGQSLPPGTIVGMNPWPLHRDRSVFGDDADKFVPERWLRTETESKAAHDERVRNMQRVFLTFGYGPRACLGKHIAYLEIYKLIPILVGNFDLSLVHPDRPPKTWTGVAVKILDLDVHIRERHRGE</sequence>
<comment type="cofactor">
    <cofactor evidence="1 6">
        <name>heme</name>
        <dbReference type="ChEBI" id="CHEBI:30413"/>
    </cofactor>
</comment>
<evidence type="ECO:0000256" key="4">
    <source>
        <dbReference type="ARBA" id="ARBA00023002"/>
    </source>
</evidence>
<keyword evidence="8" id="KW-0732">Signal</keyword>
<evidence type="ECO:0000256" key="1">
    <source>
        <dbReference type="ARBA" id="ARBA00001971"/>
    </source>
</evidence>
<dbReference type="Pfam" id="PF00067">
    <property type="entry name" value="p450"/>
    <property type="match status" value="1"/>
</dbReference>
<dbReference type="VEuPathDB" id="FungiDB:CLCR_05763"/>
<name>A0A1C1CAE6_9EURO</name>
<keyword evidence="6 7" id="KW-0349">Heme</keyword>
<feature type="chain" id="PRO_5008650676" evidence="8">
    <location>
        <begin position="33"/>
        <end position="508"/>
    </location>
</feature>
<evidence type="ECO:0000256" key="7">
    <source>
        <dbReference type="RuleBase" id="RU000461"/>
    </source>
</evidence>
<feature type="binding site" description="axial binding residue" evidence="6">
    <location>
        <position position="452"/>
    </location>
    <ligand>
        <name>heme</name>
        <dbReference type="ChEBI" id="CHEBI:30413"/>
    </ligand>
    <ligandPart>
        <name>Fe</name>
        <dbReference type="ChEBI" id="CHEBI:18248"/>
    </ligandPart>
</feature>
<dbReference type="AlphaFoldDB" id="A0A1C1CAE6"/>
<dbReference type="InterPro" id="IPR002401">
    <property type="entry name" value="Cyt_P450_E_grp-I"/>
</dbReference>
<dbReference type="GO" id="GO:0032259">
    <property type="term" value="P:methylation"/>
    <property type="evidence" value="ECO:0007669"/>
    <property type="project" value="UniProtKB-KW"/>
</dbReference>
<dbReference type="GO" id="GO:0020037">
    <property type="term" value="F:heme binding"/>
    <property type="evidence" value="ECO:0007669"/>
    <property type="project" value="InterPro"/>
</dbReference>
<dbReference type="SUPFAM" id="SSF48264">
    <property type="entry name" value="Cytochrome P450"/>
    <property type="match status" value="1"/>
</dbReference>
<keyword evidence="9" id="KW-0808">Transferase</keyword>
<organism evidence="9 10">
    <name type="scientific">Cladophialophora carrionii</name>
    <dbReference type="NCBI Taxonomy" id="86049"/>
    <lineage>
        <taxon>Eukaryota</taxon>
        <taxon>Fungi</taxon>
        <taxon>Dikarya</taxon>
        <taxon>Ascomycota</taxon>
        <taxon>Pezizomycotina</taxon>
        <taxon>Eurotiomycetes</taxon>
        <taxon>Chaetothyriomycetidae</taxon>
        <taxon>Chaetothyriales</taxon>
        <taxon>Herpotrichiellaceae</taxon>
        <taxon>Cladophialophora</taxon>
    </lineage>
</organism>
<dbReference type="Gene3D" id="1.10.630.10">
    <property type="entry name" value="Cytochrome P450"/>
    <property type="match status" value="1"/>
</dbReference>
<dbReference type="InterPro" id="IPR017972">
    <property type="entry name" value="Cyt_P450_CS"/>
</dbReference>
<keyword evidence="4 7" id="KW-0560">Oxidoreductase</keyword>
<evidence type="ECO:0000256" key="3">
    <source>
        <dbReference type="ARBA" id="ARBA00022723"/>
    </source>
</evidence>
<dbReference type="PANTHER" id="PTHR24305">
    <property type="entry name" value="CYTOCHROME P450"/>
    <property type="match status" value="1"/>
</dbReference>
<dbReference type="CDD" id="cd11060">
    <property type="entry name" value="CYP57A1-like"/>
    <property type="match status" value="1"/>
</dbReference>
<evidence type="ECO:0000256" key="5">
    <source>
        <dbReference type="ARBA" id="ARBA00023004"/>
    </source>
</evidence>
<dbReference type="GO" id="GO:0016705">
    <property type="term" value="F:oxidoreductase activity, acting on paired donors, with incorporation or reduction of molecular oxygen"/>
    <property type="evidence" value="ECO:0007669"/>
    <property type="project" value="InterPro"/>
</dbReference>
<keyword evidence="3 6" id="KW-0479">Metal-binding</keyword>
<dbReference type="EMBL" id="LGRB01000020">
    <property type="protein sequence ID" value="OCT45438.1"/>
    <property type="molecule type" value="Genomic_DNA"/>
</dbReference>
<accession>A0A1C1CAE6</accession>
<keyword evidence="9" id="KW-0489">Methyltransferase</keyword>
<dbReference type="InterPro" id="IPR001128">
    <property type="entry name" value="Cyt_P450"/>
</dbReference>
<dbReference type="GO" id="GO:0005506">
    <property type="term" value="F:iron ion binding"/>
    <property type="evidence" value="ECO:0007669"/>
    <property type="project" value="InterPro"/>
</dbReference>
<dbReference type="PROSITE" id="PS00086">
    <property type="entry name" value="CYTOCHROME_P450"/>
    <property type="match status" value="1"/>
</dbReference>
<evidence type="ECO:0000256" key="2">
    <source>
        <dbReference type="ARBA" id="ARBA00010617"/>
    </source>
</evidence>
<dbReference type="InterPro" id="IPR036396">
    <property type="entry name" value="Cyt_P450_sf"/>
</dbReference>
<gene>
    <name evidence="9" type="ORF">CLCR_05763</name>
</gene>
<dbReference type="GO" id="GO:0008168">
    <property type="term" value="F:methyltransferase activity"/>
    <property type="evidence" value="ECO:0007669"/>
    <property type="project" value="UniProtKB-KW"/>
</dbReference>
<dbReference type="STRING" id="86049.A0A1C1CAE6"/>
<comment type="caution">
    <text evidence="9">The sequence shown here is derived from an EMBL/GenBank/DDBJ whole genome shotgun (WGS) entry which is preliminary data.</text>
</comment>
<dbReference type="Proteomes" id="UP000094526">
    <property type="component" value="Unassembled WGS sequence"/>
</dbReference>
<proteinExistence type="inferred from homology"/>
<feature type="signal peptide" evidence="8">
    <location>
        <begin position="1"/>
        <end position="32"/>
    </location>
</feature>
<dbReference type="OrthoDB" id="3934656at2759"/>
<protein>
    <submittedName>
        <fullName evidence="9">Pisatin demethylase</fullName>
    </submittedName>
</protein>